<gene>
    <name evidence="2" type="ORF">SAMN05444169_7766</name>
</gene>
<dbReference type="InterPro" id="IPR058110">
    <property type="entry name" value="GCG_CRPN_dom"/>
</dbReference>
<keyword evidence="1" id="KW-0732">Signal</keyword>
<sequence length="79" mass="8389">MKILVASAFAICLSLAAVSGSRAMPLAPLDQAASVDIIRVAGGCGPGWHRGPYGGCRPMYNCPPGWHSGPFGRRCFRNW</sequence>
<feature type="chain" id="PRO_5012274190" evidence="1">
    <location>
        <begin position="24"/>
        <end position="79"/>
    </location>
</feature>
<proteinExistence type="predicted"/>
<dbReference type="EMBL" id="LT670818">
    <property type="protein sequence ID" value="SHH49755.1"/>
    <property type="molecule type" value="Genomic_DNA"/>
</dbReference>
<evidence type="ECO:0000313" key="2">
    <source>
        <dbReference type="EMBL" id="SHH49755.1"/>
    </source>
</evidence>
<dbReference type="NCBIfam" id="NF047412">
    <property type="entry name" value="sig_GCG_CRPN_rpt"/>
    <property type="match status" value="1"/>
</dbReference>
<reference evidence="2 3" key="1">
    <citation type="submission" date="2016-11" db="EMBL/GenBank/DDBJ databases">
        <authorList>
            <person name="Jaros S."/>
            <person name="Januszkiewicz K."/>
            <person name="Wedrychowicz H."/>
        </authorList>
    </citation>
    <scope>NUCLEOTIDE SEQUENCE [LARGE SCALE GENOMIC DNA]</scope>
    <source>
        <strain evidence="2 3">GAS242</strain>
    </source>
</reference>
<feature type="signal peptide" evidence="1">
    <location>
        <begin position="1"/>
        <end position="23"/>
    </location>
</feature>
<protein>
    <submittedName>
        <fullName evidence="2">Uncharacterized protein</fullName>
    </submittedName>
</protein>
<accession>A0A1M5TG00</accession>
<name>A0A1M5TG00_9BRAD</name>
<dbReference type="AlphaFoldDB" id="A0A1M5TG00"/>
<dbReference type="OrthoDB" id="8457022at2"/>
<dbReference type="RefSeq" id="WP_079570952.1">
    <property type="nucleotide sequence ID" value="NZ_LT670818.1"/>
</dbReference>
<evidence type="ECO:0000313" key="3">
    <source>
        <dbReference type="Proteomes" id="UP000190675"/>
    </source>
</evidence>
<evidence type="ECO:0000256" key="1">
    <source>
        <dbReference type="SAM" id="SignalP"/>
    </source>
</evidence>
<organism evidence="2 3">
    <name type="scientific">Bradyrhizobium erythrophlei</name>
    <dbReference type="NCBI Taxonomy" id="1437360"/>
    <lineage>
        <taxon>Bacteria</taxon>
        <taxon>Pseudomonadati</taxon>
        <taxon>Pseudomonadota</taxon>
        <taxon>Alphaproteobacteria</taxon>
        <taxon>Hyphomicrobiales</taxon>
        <taxon>Nitrobacteraceae</taxon>
        <taxon>Bradyrhizobium</taxon>
    </lineage>
</organism>
<dbReference type="Proteomes" id="UP000190675">
    <property type="component" value="Chromosome I"/>
</dbReference>